<keyword evidence="2" id="KW-1185">Reference proteome</keyword>
<proteinExistence type="predicted"/>
<gene>
    <name evidence="1" type="ORF">GOODEAATRI_007985</name>
</gene>
<evidence type="ECO:0000313" key="1">
    <source>
        <dbReference type="EMBL" id="MEQ2164573.1"/>
    </source>
</evidence>
<organism evidence="1 2">
    <name type="scientific">Goodea atripinnis</name>
    <dbReference type="NCBI Taxonomy" id="208336"/>
    <lineage>
        <taxon>Eukaryota</taxon>
        <taxon>Metazoa</taxon>
        <taxon>Chordata</taxon>
        <taxon>Craniata</taxon>
        <taxon>Vertebrata</taxon>
        <taxon>Euteleostomi</taxon>
        <taxon>Actinopterygii</taxon>
        <taxon>Neopterygii</taxon>
        <taxon>Teleostei</taxon>
        <taxon>Neoteleostei</taxon>
        <taxon>Acanthomorphata</taxon>
        <taxon>Ovalentaria</taxon>
        <taxon>Atherinomorphae</taxon>
        <taxon>Cyprinodontiformes</taxon>
        <taxon>Goodeidae</taxon>
        <taxon>Goodea</taxon>
    </lineage>
</organism>
<dbReference type="EMBL" id="JAHRIO010020408">
    <property type="protein sequence ID" value="MEQ2164573.1"/>
    <property type="molecule type" value="Genomic_DNA"/>
</dbReference>
<reference evidence="1 2" key="1">
    <citation type="submission" date="2021-06" db="EMBL/GenBank/DDBJ databases">
        <authorList>
            <person name="Palmer J.M."/>
        </authorList>
    </citation>
    <scope>NUCLEOTIDE SEQUENCE [LARGE SCALE GENOMIC DNA]</scope>
    <source>
        <strain evidence="1 2">GA_2019</strain>
        <tissue evidence="1">Muscle</tissue>
    </source>
</reference>
<evidence type="ECO:0000313" key="2">
    <source>
        <dbReference type="Proteomes" id="UP001476798"/>
    </source>
</evidence>
<name>A0ABV0MZK4_9TELE</name>
<accession>A0ABV0MZK4</accession>
<protein>
    <submittedName>
        <fullName evidence="1">Uncharacterized protein</fullName>
    </submittedName>
</protein>
<sequence length="59" mass="6338">LSNQPVPPPPPPLSTFCEWIPSGSIDMDFTNNLSQITGKLATDLRKKSGGKKKTTAGLR</sequence>
<dbReference type="Proteomes" id="UP001476798">
    <property type="component" value="Unassembled WGS sequence"/>
</dbReference>
<feature type="non-terminal residue" evidence="1">
    <location>
        <position position="1"/>
    </location>
</feature>
<comment type="caution">
    <text evidence="1">The sequence shown here is derived from an EMBL/GenBank/DDBJ whole genome shotgun (WGS) entry which is preliminary data.</text>
</comment>